<feature type="transmembrane region" description="Helical" evidence="1">
    <location>
        <begin position="47"/>
        <end position="68"/>
    </location>
</feature>
<keyword evidence="1" id="KW-1133">Transmembrane helix</keyword>
<dbReference type="SUPFAM" id="SSF54523">
    <property type="entry name" value="Pili subunits"/>
    <property type="match status" value="1"/>
</dbReference>
<evidence type="ECO:0000256" key="1">
    <source>
        <dbReference type="SAM" id="Phobius"/>
    </source>
</evidence>
<gene>
    <name evidence="2" type="ORF">H6G81_30620</name>
</gene>
<reference evidence="2 3" key="1">
    <citation type="journal article" date="2020" name="ISME J.">
        <title>Comparative genomics reveals insights into cyanobacterial evolution and habitat adaptation.</title>
        <authorList>
            <person name="Chen M.Y."/>
            <person name="Teng W.K."/>
            <person name="Zhao L."/>
            <person name="Hu C.X."/>
            <person name="Zhou Y.K."/>
            <person name="Han B.P."/>
            <person name="Song L.R."/>
            <person name="Shu W.S."/>
        </authorList>
    </citation>
    <scope>NUCLEOTIDE SEQUENCE [LARGE SCALE GENOMIC DNA]</scope>
    <source>
        <strain evidence="2 3">FACHB-248</strain>
    </source>
</reference>
<dbReference type="PROSITE" id="PS00409">
    <property type="entry name" value="PROKAR_NTER_METHYL"/>
    <property type="match status" value="1"/>
</dbReference>
<dbReference type="Pfam" id="PF07963">
    <property type="entry name" value="N_methyl"/>
    <property type="match status" value="1"/>
</dbReference>
<dbReference type="NCBIfam" id="TIGR02532">
    <property type="entry name" value="IV_pilin_GFxxxE"/>
    <property type="match status" value="1"/>
</dbReference>
<evidence type="ECO:0000313" key="3">
    <source>
        <dbReference type="Proteomes" id="UP000660380"/>
    </source>
</evidence>
<keyword evidence="3" id="KW-1185">Reference proteome</keyword>
<proteinExistence type="predicted"/>
<dbReference type="InterPro" id="IPR012902">
    <property type="entry name" value="N_methyl_site"/>
</dbReference>
<dbReference type="InterPro" id="IPR045584">
    <property type="entry name" value="Pilin-like"/>
</dbReference>
<protein>
    <submittedName>
        <fullName evidence="2">Type II secretion system protein</fullName>
    </submittedName>
</protein>
<dbReference type="Gene3D" id="3.30.700.10">
    <property type="entry name" value="Glycoprotein, Type 4 Pilin"/>
    <property type="match status" value="1"/>
</dbReference>
<keyword evidence="1" id="KW-0812">Transmembrane</keyword>
<keyword evidence="1" id="KW-0472">Membrane</keyword>
<evidence type="ECO:0000313" key="2">
    <source>
        <dbReference type="EMBL" id="MBD2608754.1"/>
    </source>
</evidence>
<dbReference type="Proteomes" id="UP000660380">
    <property type="component" value="Unassembled WGS sequence"/>
</dbReference>
<sequence length="231" mass="25146">MYSVGLLMFKKNHKKSVLAILKQQFAGKNYYASGDIQQNAGFTLIELIAVVLMVGILAAIAAPGWVGFTNRQRVNKANDVVLAALQDAQREAKKKKLSYSVSFTTNNTNKVPQIAIHPSDFAPDNYWRDLGGDLEIKPRQILLGTNLNNRNSISNTSTYASVYNSNAPQTITFDYMGILATKTNSNPSDTGLKVLVAVPNPGTTTASEVKRCVIVDTLLGGMRTEKDGDCN</sequence>
<organism evidence="2 3">
    <name type="scientific">Scytonema hofmannii FACHB-248</name>
    <dbReference type="NCBI Taxonomy" id="1842502"/>
    <lineage>
        <taxon>Bacteria</taxon>
        <taxon>Bacillati</taxon>
        <taxon>Cyanobacteriota</taxon>
        <taxon>Cyanophyceae</taxon>
        <taxon>Nostocales</taxon>
        <taxon>Scytonemataceae</taxon>
        <taxon>Scytonema</taxon>
    </lineage>
</organism>
<dbReference type="EMBL" id="JACJTA010000107">
    <property type="protein sequence ID" value="MBD2608754.1"/>
    <property type="molecule type" value="Genomic_DNA"/>
</dbReference>
<accession>A0ABR8H018</accession>
<name>A0ABR8H018_9CYAN</name>
<comment type="caution">
    <text evidence="2">The sequence shown here is derived from an EMBL/GenBank/DDBJ whole genome shotgun (WGS) entry which is preliminary data.</text>
</comment>